<sequence>MYLLGIDLGTSSIKVSIVDSLTQKCVASAQCPEKEADIKSIQAGWAEQDPNDWWQHTQKAILKLKDLPNVNLKAIKAIGIAYQMHGLVVVDENQNVLRDSIIWCDSRSVEIGDKAFEEIGHEKSLQNLLNSPGNFTASKLAWVKLNEPEIYQQIDKIMLPGDFLAMMLTGDISTSISALSEGVFWDFAKNELSEDVMNYYQIDKNLIPKINPLFSIHGHLKEDIALLLGLSASIPVSYKSGDQPNNALSLNVLKPGEVAATAGTSGVIYGVSDTLTYDVKSRINTFAHVTYTKENPHTGVLLCINGTGSMYRWAKNNFAPNLSYHELNKLAETAPIGSNGLRVLPFGNGAERMLGNKYTGAQIVGINLNKHTQADIFRAVQEGIAFSFRYGLDIMRENGMQPNVIRAGKANLFLSEIFAQTFVDVTAVKLELYENDGSVGAAIGAGIGAGIFKNTEEAFSQHNVLSQIEPKNVDEYEKIYQDWKQLLIKELNNQK</sequence>
<dbReference type="CDD" id="cd07809">
    <property type="entry name" value="ASKHA_NBD_FGGY_BaXK-like"/>
    <property type="match status" value="1"/>
</dbReference>
<dbReference type="Pfam" id="PF00370">
    <property type="entry name" value="FGGY_N"/>
    <property type="match status" value="1"/>
</dbReference>
<dbReference type="PIRSF" id="PIRSF000538">
    <property type="entry name" value="GlpK"/>
    <property type="match status" value="1"/>
</dbReference>
<dbReference type="SUPFAM" id="SSF53067">
    <property type="entry name" value="Actin-like ATPase domain"/>
    <property type="match status" value="2"/>
</dbReference>
<dbReference type="Pfam" id="PF02782">
    <property type="entry name" value="FGGY_C"/>
    <property type="match status" value="1"/>
</dbReference>
<evidence type="ECO:0000256" key="2">
    <source>
        <dbReference type="ARBA" id="ARBA00022679"/>
    </source>
</evidence>
<protein>
    <submittedName>
        <fullName evidence="6">Xylulokinase</fullName>
        <ecNumber evidence="6">2.7.1.17</ecNumber>
    </submittedName>
</protein>
<dbReference type="InterPro" id="IPR000577">
    <property type="entry name" value="Carb_kinase_FGGY"/>
</dbReference>
<feature type="domain" description="Carbohydrate kinase FGGY C-terminal" evidence="5">
    <location>
        <begin position="259"/>
        <end position="447"/>
    </location>
</feature>
<dbReference type="InterPro" id="IPR018484">
    <property type="entry name" value="FGGY_N"/>
</dbReference>
<dbReference type="InterPro" id="IPR050406">
    <property type="entry name" value="FGGY_Carb_Kinase"/>
</dbReference>
<dbReference type="Proteomes" id="UP001595789">
    <property type="component" value="Unassembled WGS sequence"/>
</dbReference>
<dbReference type="InterPro" id="IPR043129">
    <property type="entry name" value="ATPase_NBD"/>
</dbReference>
<dbReference type="Gene3D" id="3.30.420.40">
    <property type="match status" value="2"/>
</dbReference>
<comment type="caution">
    <text evidence="6">The sequence shown here is derived from an EMBL/GenBank/DDBJ whole genome shotgun (WGS) entry which is preliminary data.</text>
</comment>
<evidence type="ECO:0000259" key="5">
    <source>
        <dbReference type="Pfam" id="PF02782"/>
    </source>
</evidence>
<name>A0ABV8P7M0_9SPHI</name>
<dbReference type="EMBL" id="JBHSBW010000007">
    <property type="protein sequence ID" value="MFC4210112.1"/>
    <property type="molecule type" value="Genomic_DNA"/>
</dbReference>
<keyword evidence="7" id="KW-1185">Reference proteome</keyword>
<keyword evidence="3" id="KW-0418">Kinase</keyword>
<dbReference type="RefSeq" id="WP_378981599.1">
    <property type="nucleotide sequence ID" value="NZ_JBHSBW010000007.1"/>
</dbReference>
<evidence type="ECO:0000313" key="7">
    <source>
        <dbReference type="Proteomes" id="UP001595789"/>
    </source>
</evidence>
<evidence type="ECO:0000256" key="1">
    <source>
        <dbReference type="ARBA" id="ARBA00009156"/>
    </source>
</evidence>
<keyword evidence="2 6" id="KW-0808">Transferase</keyword>
<gene>
    <name evidence="6" type="ORF">ACFOWA_02890</name>
</gene>
<organism evidence="6 7">
    <name type="scientific">Pedobacter lithocola</name>
    <dbReference type="NCBI Taxonomy" id="1908239"/>
    <lineage>
        <taxon>Bacteria</taxon>
        <taxon>Pseudomonadati</taxon>
        <taxon>Bacteroidota</taxon>
        <taxon>Sphingobacteriia</taxon>
        <taxon>Sphingobacteriales</taxon>
        <taxon>Sphingobacteriaceae</taxon>
        <taxon>Pedobacter</taxon>
    </lineage>
</organism>
<feature type="domain" description="Carbohydrate kinase FGGY N-terminal" evidence="4">
    <location>
        <begin position="2"/>
        <end position="245"/>
    </location>
</feature>
<dbReference type="EC" id="2.7.1.17" evidence="6"/>
<dbReference type="GO" id="GO:0004856">
    <property type="term" value="F:D-xylulokinase activity"/>
    <property type="evidence" value="ECO:0007669"/>
    <property type="project" value="UniProtKB-EC"/>
</dbReference>
<evidence type="ECO:0000313" key="6">
    <source>
        <dbReference type="EMBL" id="MFC4210112.1"/>
    </source>
</evidence>
<reference evidence="7" key="1">
    <citation type="journal article" date="2019" name="Int. J. Syst. Evol. Microbiol.">
        <title>The Global Catalogue of Microorganisms (GCM) 10K type strain sequencing project: providing services to taxonomists for standard genome sequencing and annotation.</title>
        <authorList>
            <consortium name="The Broad Institute Genomics Platform"/>
            <consortium name="The Broad Institute Genome Sequencing Center for Infectious Disease"/>
            <person name="Wu L."/>
            <person name="Ma J."/>
        </authorList>
    </citation>
    <scope>NUCLEOTIDE SEQUENCE [LARGE SCALE GENOMIC DNA]</scope>
    <source>
        <strain evidence="7">CCM 8691</strain>
    </source>
</reference>
<evidence type="ECO:0000259" key="4">
    <source>
        <dbReference type="Pfam" id="PF00370"/>
    </source>
</evidence>
<dbReference type="PANTHER" id="PTHR43095:SF5">
    <property type="entry name" value="XYLULOSE KINASE"/>
    <property type="match status" value="1"/>
</dbReference>
<evidence type="ECO:0000256" key="3">
    <source>
        <dbReference type="ARBA" id="ARBA00022777"/>
    </source>
</evidence>
<dbReference type="InterPro" id="IPR018485">
    <property type="entry name" value="FGGY_C"/>
</dbReference>
<proteinExistence type="inferred from homology"/>
<comment type="similarity">
    <text evidence="1">Belongs to the FGGY kinase family.</text>
</comment>
<dbReference type="PANTHER" id="PTHR43095">
    <property type="entry name" value="SUGAR KINASE"/>
    <property type="match status" value="1"/>
</dbReference>
<accession>A0ABV8P7M0</accession>